<dbReference type="OrthoDB" id="1055148at2759"/>
<organism evidence="1 2">
    <name type="scientific">Gymnopus androsaceus JB14</name>
    <dbReference type="NCBI Taxonomy" id="1447944"/>
    <lineage>
        <taxon>Eukaryota</taxon>
        <taxon>Fungi</taxon>
        <taxon>Dikarya</taxon>
        <taxon>Basidiomycota</taxon>
        <taxon>Agaricomycotina</taxon>
        <taxon>Agaricomycetes</taxon>
        <taxon>Agaricomycetidae</taxon>
        <taxon>Agaricales</taxon>
        <taxon>Marasmiineae</taxon>
        <taxon>Omphalotaceae</taxon>
        <taxon>Gymnopus</taxon>
    </lineage>
</organism>
<evidence type="ECO:0000313" key="1">
    <source>
        <dbReference type="EMBL" id="KAE9385565.1"/>
    </source>
</evidence>
<name>A0A6A4GJV9_9AGAR</name>
<accession>A0A6A4GJV9</accession>
<reference evidence="1" key="1">
    <citation type="journal article" date="2019" name="Environ. Microbiol.">
        <title>Fungal ecological strategies reflected in gene transcription - a case study of two litter decomposers.</title>
        <authorList>
            <person name="Barbi F."/>
            <person name="Kohler A."/>
            <person name="Barry K."/>
            <person name="Baskaran P."/>
            <person name="Daum C."/>
            <person name="Fauchery L."/>
            <person name="Ihrmark K."/>
            <person name="Kuo A."/>
            <person name="LaButti K."/>
            <person name="Lipzen A."/>
            <person name="Morin E."/>
            <person name="Grigoriev I.V."/>
            <person name="Henrissat B."/>
            <person name="Lindahl B."/>
            <person name="Martin F."/>
        </authorList>
    </citation>
    <scope>NUCLEOTIDE SEQUENCE</scope>
    <source>
        <strain evidence="1">JB14</strain>
    </source>
</reference>
<feature type="non-terminal residue" evidence="1">
    <location>
        <position position="1"/>
    </location>
</feature>
<dbReference type="EMBL" id="ML769968">
    <property type="protein sequence ID" value="KAE9385565.1"/>
    <property type="molecule type" value="Genomic_DNA"/>
</dbReference>
<protein>
    <submittedName>
        <fullName evidence="1">Uncharacterized protein</fullName>
    </submittedName>
</protein>
<keyword evidence="2" id="KW-1185">Reference proteome</keyword>
<proteinExistence type="predicted"/>
<gene>
    <name evidence="1" type="ORF">BT96DRAFT_793564</name>
</gene>
<dbReference type="Proteomes" id="UP000799118">
    <property type="component" value="Unassembled WGS sequence"/>
</dbReference>
<evidence type="ECO:0000313" key="2">
    <source>
        <dbReference type="Proteomes" id="UP000799118"/>
    </source>
</evidence>
<feature type="non-terminal residue" evidence="1">
    <location>
        <position position="60"/>
    </location>
</feature>
<sequence length="60" mass="6544">TTIVSIIYGIPSLTASDPMLITLNNILTRFTAAALPGSFLVELLPALDWIPSWIGMAKWK</sequence>
<dbReference type="AlphaFoldDB" id="A0A6A4GJV9"/>